<feature type="domain" description="Cation-transporting P-type ATPase C-terminal" evidence="7">
    <location>
        <begin position="97"/>
        <end position="258"/>
    </location>
</feature>
<accession>A0A0G0TPE6</accession>
<evidence type="ECO:0000313" key="9">
    <source>
        <dbReference type="Proteomes" id="UP000034749"/>
    </source>
</evidence>
<keyword evidence="4 6" id="KW-1133">Transmembrane helix</keyword>
<evidence type="ECO:0000259" key="7">
    <source>
        <dbReference type="Pfam" id="PF00689"/>
    </source>
</evidence>
<dbReference type="InterPro" id="IPR006068">
    <property type="entry name" value="ATPase_P-typ_cation-transptr_C"/>
</dbReference>
<evidence type="ECO:0000256" key="5">
    <source>
        <dbReference type="ARBA" id="ARBA00023136"/>
    </source>
</evidence>
<dbReference type="GO" id="GO:0016887">
    <property type="term" value="F:ATP hydrolysis activity"/>
    <property type="evidence" value="ECO:0007669"/>
    <property type="project" value="InterPro"/>
</dbReference>
<dbReference type="Gene3D" id="3.40.50.1000">
    <property type="entry name" value="HAD superfamily/HAD-like"/>
    <property type="match status" value="1"/>
</dbReference>
<dbReference type="AlphaFoldDB" id="A0A0G0TPE6"/>
<evidence type="ECO:0000313" key="8">
    <source>
        <dbReference type="EMBL" id="KKR78863.1"/>
    </source>
</evidence>
<dbReference type="PANTHER" id="PTHR43294:SF21">
    <property type="entry name" value="CATION TRANSPORTING ATPASE"/>
    <property type="match status" value="1"/>
</dbReference>
<dbReference type="Pfam" id="PF08282">
    <property type="entry name" value="Hydrolase_3"/>
    <property type="match status" value="1"/>
</dbReference>
<evidence type="ECO:0000256" key="4">
    <source>
        <dbReference type="ARBA" id="ARBA00022989"/>
    </source>
</evidence>
<dbReference type="PATRIC" id="fig|1618734.3.peg.512"/>
<evidence type="ECO:0000256" key="2">
    <source>
        <dbReference type="ARBA" id="ARBA00022475"/>
    </source>
</evidence>
<feature type="transmembrane region" description="Helical" evidence="6">
    <location>
        <begin position="233"/>
        <end position="251"/>
    </location>
</feature>
<dbReference type="InterPro" id="IPR023214">
    <property type="entry name" value="HAD_sf"/>
</dbReference>
<dbReference type="SUPFAM" id="SSF81665">
    <property type="entry name" value="Calcium ATPase, transmembrane domain M"/>
    <property type="match status" value="1"/>
</dbReference>
<dbReference type="InterPro" id="IPR050510">
    <property type="entry name" value="Cation_transp_ATPase_P-type"/>
</dbReference>
<reference evidence="8 9" key="1">
    <citation type="journal article" date="2015" name="Nature">
        <title>rRNA introns, odd ribosomes, and small enigmatic genomes across a large radiation of phyla.</title>
        <authorList>
            <person name="Brown C.T."/>
            <person name="Hug L.A."/>
            <person name="Thomas B.C."/>
            <person name="Sharon I."/>
            <person name="Castelle C.J."/>
            <person name="Singh A."/>
            <person name="Wilkins M.J."/>
            <person name="Williams K.H."/>
            <person name="Banfield J.F."/>
        </authorList>
    </citation>
    <scope>NUCLEOTIDE SEQUENCE [LARGE SCALE GENOMIC DNA]</scope>
</reference>
<evidence type="ECO:0000256" key="1">
    <source>
        <dbReference type="ARBA" id="ARBA00004651"/>
    </source>
</evidence>
<dbReference type="NCBIfam" id="TIGR01494">
    <property type="entry name" value="ATPase_P-type"/>
    <property type="match status" value="1"/>
</dbReference>
<feature type="transmembrane region" description="Helical" evidence="6">
    <location>
        <begin position="200"/>
        <end position="221"/>
    </location>
</feature>
<dbReference type="GO" id="GO:0006883">
    <property type="term" value="P:intracellular sodium ion homeostasis"/>
    <property type="evidence" value="ECO:0007669"/>
    <property type="project" value="TreeGrafter"/>
</dbReference>
<dbReference type="InterPro" id="IPR036412">
    <property type="entry name" value="HAD-like_sf"/>
</dbReference>
<keyword evidence="3 6" id="KW-0812">Transmembrane</keyword>
<feature type="transmembrane region" description="Helical" evidence="6">
    <location>
        <begin position="100"/>
        <end position="119"/>
    </location>
</feature>
<dbReference type="GO" id="GO:0036376">
    <property type="term" value="P:sodium ion export across plasma membrane"/>
    <property type="evidence" value="ECO:0007669"/>
    <property type="project" value="TreeGrafter"/>
</dbReference>
<dbReference type="InterPro" id="IPR001757">
    <property type="entry name" value="P_typ_ATPase"/>
</dbReference>
<dbReference type="GO" id="GO:0005524">
    <property type="term" value="F:ATP binding"/>
    <property type="evidence" value="ECO:0007669"/>
    <property type="project" value="InterPro"/>
</dbReference>
<comment type="subcellular location">
    <subcellularLocation>
        <location evidence="1">Cell membrane</location>
        <topology evidence="1">Multi-pass membrane protein</topology>
    </subcellularLocation>
</comment>
<dbReference type="GO" id="GO:1902600">
    <property type="term" value="P:proton transmembrane transport"/>
    <property type="evidence" value="ECO:0007669"/>
    <property type="project" value="TreeGrafter"/>
</dbReference>
<dbReference type="Pfam" id="PF00689">
    <property type="entry name" value="Cation_ATPase_C"/>
    <property type="match status" value="1"/>
</dbReference>
<dbReference type="Gene3D" id="1.20.1110.10">
    <property type="entry name" value="Calcium-transporting ATPase, transmembrane domain"/>
    <property type="match status" value="1"/>
</dbReference>
<dbReference type="Proteomes" id="UP000034749">
    <property type="component" value="Unassembled WGS sequence"/>
</dbReference>
<evidence type="ECO:0000256" key="6">
    <source>
        <dbReference type="SAM" id="Phobius"/>
    </source>
</evidence>
<dbReference type="GO" id="GO:0005886">
    <property type="term" value="C:plasma membrane"/>
    <property type="evidence" value="ECO:0007669"/>
    <property type="project" value="UniProtKB-SubCell"/>
</dbReference>
<dbReference type="PANTHER" id="PTHR43294">
    <property type="entry name" value="SODIUM/POTASSIUM-TRANSPORTING ATPASE SUBUNIT ALPHA"/>
    <property type="match status" value="1"/>
</dbReference>
<dbReference type="GO" id="GO:1990573">
    <property type="term" value="P:potassium ion import across plasma membrane"/>
    <property type="evidence" value="ECO:0007669"/>
    <property type="project" value="TreeGrafter"/>
</dbReference>
<organism evidence="8 9">
    <name type="scientific">Candidatus Nomurabacteria bacterium GW2011_GWA2_40_9</name>
    <dbReference type="NCBI Taxonomy" id="1618734"/>
    <lineage>
        <taxon>Bacteria</taxon>
        <taxon>Candidatus Nomuraibacteriota</taxon>
    </lineage>
</organism>
<keyword evidence="5 6" id="KW-0472">Membrane</keyword>
<dbReference type="PRINTS" id="PR00119">
    <property type="entry name" value="CATATPASE"/>
</dbReference>
<gene>
    <name evidence="8" type="ORF">UU24_C0023G0010</name>
</gene>
<dbReference type="InterPro" id="IPR023298">
    <property type="entry name" value="ATPase_P-typ_TM_dom_sf"/>
</dbReference>
<comment type="caution">
    <text evidence="8">The sequence shown here is derived from an EMBL/GenBank/DDBJ whole genome shotgun (WGS) entry which is preliminary data.</text>
</comment>
<sequence length="277" mass="31023">MDRYLKLGPVAFLGDGINDALALKRADIGIAVENASDIAKESADVILMEKDLNPILASVSMGRKALRNILTYIMYTLSGNAGTFFSLLAASFFYPVLPMLPIQILLNNLLTDLPLMLIITDNPDEYALRHVPHFEPKKIMKRVFIFGLVSSVFDLIYFQLYKNAGVAEFQTGWFVLSILAELALILSIRSSRSIWKSPSMSMPLVIGVSVSVVLPFIFVYTDSLAKVFKFTELSFTTILTLLSLTVVYIATNEIAKYFMRKRNLYNKPVALTPIFKI</sequence>
<dbReference type="SUPFAM" id="SSF56784">
    <property type="entry name" value="HAD-like"/>
    <property type="match status" value="1"/>
</dbReference>
<dbReference type="EMBL" id="LBZW01000023">
    <property type="protein sequence ID" value="KKR78863.1"/>
    <property type="molecule type" value="Genomic_DNA"/>
</dbReference>
<feature type="transmembrane region" description="Helical" evidence="6">
    <location>
        <begin position="139"/>
        <end position="158"/>
    </location>
</feature>
<dbReference type="GO" id="GO:0005391">
    <property type="term" value="F:P-type sodium:potassium-exchanging transporter activity"/>
    <property type="evidence" value="ECO:0007669"/>
    <property type="project" value="TreeGrafter"/>
</dbReference>
<keyword evidence="2" id="KW-1003">Cell membrane</keyword>
<protein>
    <submittedName>
        <fullName evidence="8">Mg2+ transport ATPase</fullName>
    </submittedName>
</protein>
<evidence type="ECO:0000256" key="3">
    <source>
        <dbReference type="ARBA" id="ARBA00022692"/>
    </source>
</evidence>
<dbReference type="PRINTS" id="PR00120">
    <property type="entry name" value="HATPASE"/>
</dbReference>
<dbReference type="GO" id="GO:0030007">
    <property type="term" value="P:intracellular potassium ion homeostasis"/>
    <property type="evidence" value="ECO:0007669"/>
    <property type="project" value="TreeGrafter"/>
</dbReference>
<feature type="transmembrane region" description="Helical" evidence="6">
    <location>
        <begin position="69"/>
        <end position="94"/>
    </location>
</feature>
<feature type="transmembrane region" description="Helical" evidence="6">
    <location>
        <begin position="170"/>
        <end position="188"/>
    </location>
</feature>
<name>A0A0G0TPE6_9BACT</name>
<proteinExistence type="predicted"/>